<dbReference type="RefSeq" id="WP_239406838.1">
    <property type="nucleotide sequence ID" value="NZ_CP023994.1"/>
</dbReference>
<keyword evidence="6" id="KW-1185">Reference proteome</keyword>
<dbReference type="PANTHER" id="PTHR33204:SF39">
    <property type="entry name" value="TRANSCRIPTIONAL REGULATORY PROTEIN"/>
    <property type="match status" value="1"/>
</dbReference>
<accession>A0A2Z3RV19</accession>
<dbReference type="Gene3D" id="1.10.10.10">
    <property type="entry name" value="Winged helix-like DNA-binding domain superfamily/Winged helix DNA-binding domain"/>
    <property type="match status" value="1"/>
</dbReference>
<dbReference type="SUPFAM" id="SSF46785">
    <property type="entry name" value="Winged helix' DNA-binding domain"/>
    <property type="match status" value="1"/>
</dbReference>
<proteinExistence type="predicted"/>
<evidence type="ECO:0000259" key="4">
    <source>
        <dbReference type="PROSITE" id="PS51118"/>
    </source>
</evidence>
<dbReference type="InterPro" id="IPR036388">
    <property type="entry name" value="WH-like_DNA-bd_sf"/>
</dbReference>
<keyword evidence="1" id="KW-0805">Transcription regulation</keyword>
<keyword evidence="2" id="KW-0238">DNA-binding</keyword>
<organism evidence="5 6">
    <name type="scientific">Aurantimicrobium photophilum</name>
    <dbReference type="NCBI Taxonomy" id="1987356"/>
    <lineage>
        <taxon>Bacteria</taxon>
        <taxon>Bacillati</taxon>
        <taxon>Actinomycetota</taxon>
        <taxon>Actinomycetes</taxon>
        <taxon>Micrococcales</taxon>
        <taxon>Microbacteriaceae</taxon>
        <taxon>Aurantimicrobium</taxon>
    </lineage>
</organism>
<protein>
    <submittedName>
        <fullName evidence="5">Putative HTH-type transcriptional regulator YtcD</fullName>
    </submittedName>
</protein>
<evidence type="ECO:0000313" key="6">
    <source>
        <dbReference type="Proteomes" id="UP000246894"/>
    </source>
</evidence>
<dbReference type="AlphaFoldDB" id="A0A2Z3RV19"/>
<dbReference type="PANTHER" id="PTHR33204">
    <property type="entry name" value="TRANSCRIPTIONAL REGULATOR, MARR FAMILY"/>
    <property type="match status" value="1"/>
</dbReference>
<feature type="domain" description="HTH hxlR-type" evidence="4">
    <location>
        <begin position="18"/>
        <end position="116"/>
    </location>
</feature>
<keyword evidence="3" id="KW-0804">Transcription</keyword>
<evidence type="ECO:0000256" key="1">
    <source>
        <dbReference type="ARBA" id="ARBA00023015"/>
    </source>
</evidence>
<dbReference type="GO" id="GO:0003677">
    <property type="term" value="F:DNA binding"/>
    <property type="evidence" value="ECO:0007669"/>
    <property type="project" value="UniProtKB-KW"/>
</dbReference>
<evidence type="ECO:0000256" key="3">
    <source>
        <dbReference type="ARBA" id="ARBA00023163"/>
    </source>
</evidence>
<name>A0A2Z3RV19_9MICO</name>
<dbReference type="InterPro" id="IPR002577">
    <property type="entry name" value="HTH_HxlR"/>
</dbReference>
<evidence type="ECO:0000313" key="5">
    <source>
        <dbReference type="EMBL" id="AWR20707.1"/>
    </source>
</evidence>
<dbReference type="Proteomes" id="UP000246894">
    <property type="component" value="Chromosome"/>
</dbReference>
<reference evidence="5 6" key="1">
    <citation type="submission" date="2017-10" db="EMBL/GenBank/DDBJ databases">
        <title>Genome of an Actinobacterium that displays light-enhanced growth.</title>
        <authorList>
            <person name="Maresca J.A."/>
            <person name="Hempel P."/>
            <person name="Shevchenko O."/>
            <person name="Miller K.J."/>
            <person name="Hahn M.W."/>
        </authorList>
    </citation>
    <scope>NUCLEOTIDE SEQUENCE [LARGE SCALE GENOMIC DNA]</scope>
    <source>
        <strain evidence="5 6">MWH-Mo1</strain>
    </source>
</reference>
<dbReference type="PROSITE" id="PS51118">
    <property type="entry name" value="HTH_HXLR"/>
    <property type="match status" value="1"/>
</dbReference>
<dbReference type="InterPro" id="IPR036390">
    <property type="entry name" value="WH_DNA-bd_sf"/>
</dbReference>
<dbReference type="EMBL" id="CP023994">
    <property type="protein sequence ID" value="AWR20707.1"/>
    <property type="molecule type" value="Genomic_DNA"/>
</dbReference>
<dbReference type="KEGG" id="aum:AURMO_00082"/>
<evidence type="ECO:0000256" key="2">
    <source>
        <dbReference type="ARBA" id="ARBA00023125"/>
    </source>
</evidence>
<gene>
    <name evidence="5" type="ORF">AURMO_00082</name>
</gene>
<sequence precursor="true">MSQDMLSLKERINSVDKDAFFSVLSHIGDKWSLVLLGMLNMRPMRYTELADRIPKISRRMLTVTLRQLERDGLVERKVHSGSQPWFEYDLTELGRTLIVPVKALADWALDNIELIIENRDSYDAENTGS</sequence>
<dbReference type="Pfam" id="PF01638">
    <property type="entry name" value="HxlR"/>
    <property type="match status" value="1"/>
</dbReference>